<dbReference type="EMBL" id="JAGPYW010000025">
    <property type="protein sequence ID" value="MCQ4615209.1"/>
    <property type="molecule type" value="Genomic_DNA"/>
</dbReference>
<evidence type="ECO:0000313" key="4">
    <source>
        <dbReference type="Proteomes" id="UP001205080"/>
    </source>
</evidence>
<evidence type="ECO:0000259" key="1">
    <source>
        <dbReference type="Pfam" id="PF12358"/>
    </source>
</evidence>
<evidence type="ECO:0000313" key="3">
    <source>
        <dbReference type="EMBL" id="MCQ4615209.1"/>
    </source>
</evidence>
<name>A0ABD4TUJ1_9CORY</name>
<dbReference type="Proteomes" id="UP001205080">
    <property type="component" value="Unassembled WGS sequence"/>
</dbReference>
<dbReference type="InterPro" id="IPR049530">
    <property type="entry name" value="EC042_2821"/>
</dbReference>
<organism evidence="3 4">
    <name type="scientific">Corynebacterium pseudogenitalium</name>
    <dbReference type="NCBI Taxonomy" id="38303"/>
    <lineage>
        <taxon>Bacteria</taxon>
        <taxon>Bacillati</taxon>
        <taxon>Actinomycetota</taxon>
        <taxon>Actinomycetes</taxon>
        <taxon>Mycobacteriales</taxon>
        <taxon>Corynebacteriaceae</taxon>
        <taxon>Corynebacterium</taxon>
    </lineage>
</organism>
<feature type="domain" description="DUF3644" evidence="1">
    <location>
        <begin position="13"/>
        <end position="186"/>
    </location>
</feature>
<dbReference type="Pfam" id="PF12358">
    <property type="entry name" value="DUF3644"/>
    <property type="match status" value="1"/>
</dbReference>
<reference evidence="3 4" key="1">
    <citation type="submission" date="2021-04" db="EMBL/GenBank/DDBJ databases">
        <title>Corynebacterium genitalium sp. nov. and Corynebacterium genitalium sp. nov., two new species of the genus Corynebacterium.</title>
        <authorList>
            <person name="Jaen-Luchoro D."/>
            <person name="Pinyeiro-Iglesias B."/>
            <person name="Al-Shaer S."/>
            <person name="Karlsson R."/>
            <person name="Gonzales-Siles L."/>
            <person name="Cardew S."/>
            <person name="Jensie-Markopolous S."/>
            <person name="Ohlen M."/>
            <person name="Inganas E."/>
            <person name="Moore E.R.B."/>
        </authorList>
    </citation>
    <scope>NUCLEOTIDE SEQUENCE [LARGE SCALE GENOMIC DNA]</scope>
    <source>
        <strain evidence="3 4">CCUG 55013</strain>
    </source>
</reference>
<comment type="caution">
    <text evidence="3">The sequence shown here is derived from an EMBL/GenBank/DDBJ whole genome shotgun (WGS) entry which is preliminary data.</text>
</comment>
<proteinExistence type="predicted"/>
<dbReference type="RefSeq" id="WP_256001514.1">
    <property type="nucleotide sequence ID" value="NZ_JAGPYW010000025.1"/>
</dbReference>
<dbReference type="Pfam" id="PF18740">
    <property type="entry name" value="EC042_2821"/>
    <property type="match status" value="1"/>
</dbReference>
<evidence type="ECO:0000259" key="2">
    <source>
        <dbReference type="Pfam" id="PF18740"/>
    </source>
</evidence>
<protein>
    <submittedName>
        <fullName evidence="3">DUF3644 domain-containing protein</fullName>
    </submittedName>
</protein>
<accession>A0ABD4TUJ1</accession>
<dbReference type="InterPro" id="IPR022104">
    <property type="entry name" value="DUF3644"/>
</dbReference>
<sequence>MCIDEGNEQTITRLLDKSEEAFVLAVELYNRPSLKYGAESCSILLCNAWELMLKAHMIRKWGIDSIYFKDDPSRTLALSDCLKRVFTNEKDPLRVNMKNVMEFRNTNTHFITDEYDLFYGPFLQSCVENYADKLWELHNRSVSELIPDNRLALAMRRGAIVPDVIRTKYDAAVAQELLARRKDVADAIGAEGNQRIAATYETSLRLVKKKNDADLNVYIQNGSEHGIAIVKDVKDAVSFYPYTAGNATKKIDSLLKKRGITFCFNGSVKEKFTTYAFQLFTKAYEMKGDERFSYDRKTAGEKTG</sequence>
<gene>
    <name evidence="3" type="ORF">KBX22_10825</name>
</gene>
<feature type="domain" description="EC042-2821-like Restriction Endonuclease-like" evidence="2">
    <location>
        <begin position="235"/>
        <end position="299"/>
    </location>
</feature>
<dbReference type="AlphaFoldDB" id="A0ABD4TUJ1"/>